<name>A0ACB8TWI1_9APHY</name>
<organism evidence="1 2">
    <name type="scientific">Irpex rosettiformis</name>
    <dbReference type="NCBI Taxonomy" id="378272"/>
    <lineage>
        <taxon>Eukaryota</taxon>
        <taxon>Fungi</taxon>
        <taxon>Dikarya</taxon>
        <taxon>Basidiomycota</taxon>
        <taxon>Agaricomycotina</taxon>
        <taxon>Agaricomycetes</taxon>
        <taxon>Polyporales</taxon>
        <taxon>Irpicaceae</taxon>
        <taxon>Irpex</taxon>
    </lineage>
</organism>
<sequence length="562" mass="59938">MSVSNYLVTDDLTVILGLAAAGLFLLHNLYKPQSLVHPILLGRQSDVSRVRNPKESAIYRNYSTGMMGRFPLRPAKELYLLKELLRPELDGPRTLWSTKITNPELQKRVTAFGTGLVKQAGLVPRDSNVLLLLNDGLEFLIADMALSSNSIPSLTLTSSSLLSQVFDEYSPTAIITHADFLPQLLELVYDANEASNHTIIVVGQPNAKLVRQLAQVRILQWDDIERQGAQLEPVEVPTPDVFTVSFYTASSGKLRGAELTHQNVTAGVAAIRALFPTSGALSSLDTIISSHSLSTPYGRAVAYTAIFEGASFATVASSNVIGSGAGAARDLSDLKTTERYPIPSPTVLFIHPSHLTAITQAITQKAKSSGLLYSVAWRQKMANVLEGFLTKQSLWDRLVFDPARASVLGNGAGTVRAVIIAGGSLESQTVTPSRIALSTPLVNAYIHPQVAGPVLASHPLDLQTFPTEASSAAASAADTYAFTYLAPVGSPAINVEAKLTGVDDNTIESGGDPVGSLWIRGPSVGTLLDVKEAEGEAKGWVEAGETARVLSNGTFKVTPSKQ</sequence>
<proteinExistence type="predicted"/>
<reference evidence="1" key="1">
    <citation type="journal article" date="2021" name="Environ. Microbiol.">
        <title>Gene family expansions and transcriptome signatures uncover fungal adaptations to wood decay.</title>
        <authorList>
            <person name="Hage H."/>
            <person name="Miyauchi S."/>
            <person name="Viragh M."/>
            <person name="Drula E."/>
            <person name="Min B."/>
            <person name="Chaduli D."/>
            <person name="Navarro D."/>
            <person name="Favel A."/>
            <person name="Norest M."/>
            <person name="Lesage-Meessen L."/>
            <person name="Balint B."/>
            <person name="Merenyi Z."/>
            <person name="de Eugenio L."/>
            <person name="Morin E."/>
            <person name="Martinez A.T."/>
            <person name="Baldrian P."/>
            <person name="Stursova M."/>
            <person name="Martinez M.J."/>
            <person name="Novotny C."/>
            <person name="Magnuson J.K."/>
            <person name="Spatafora J.W."/>
            <person name="Maurice S."/>
            <person name="Pangilinan J."/>
            <person name="Andreopoulos W."/>
            <person name="LaButti K."/>
            <person name="Hundley H."/>
            <person name="Na H."/>
            <person name="Kuo A."/>
            <person name="Barry K."/>
            <person name="Lipzen A."/>
            <person name="Henrissat B."/>
            <person name="Riley R."/>
            <person name="Ahrendt S."/>
            <person name="Nagy L.G."/>
            <person name="Grigoriev I.V."/>
            <person name="Martin F."/>
            <person name="Rosso M.N."/>
        </authorList>
    </citation>
    <scope>NUCLEOTIDE SEQUENCE</scope>
    <source>
        <strain evidence="1">CBS 384.51</strain>
    </source>
</reference>
<protein>
    <submittedName>
        <fullName evidence="1">Acetyl-CoA synthetase-like protein</fullName>
    </submittedName>
</protein>
<dbReference type="Proteomes" id="UP001055072">
    <property type="component" value="Unassembled WGS sequence"/>
</dbReference>
<evidence type="ECO:0000313" key="1">
    <source>
        <dbReference type="EMBL" id="KAI0086291.1"/>
    </source>
</evidence>
<evidence type="ECO:0000313" key="2">
    <source>
        <dbReference type="Proteomes" id="UP001055072"/>
    </source>
</evidence>
<comment type="caution">
    <text evidence="1">The sequence shown here is derived from an EMBL/GenBank/DDBJ whole genome shotgun (WGS) entry which is preliminary data.</text>
</comment>
<dbReference type="EMBL" id="MU274924">
    <property type="protein sequence ID" value="KAI0086291.1"/>
    <property type="molecule type" value="Genomic_DNA"/>
</dbReference>
<keyword evidence="2" id="KW-1185">Reference proteome</keyword>
<gene>
    <name evidence="1" type="ORF">BDY19DRAFT_960731</name>
</gene>
<accession>A0ACB8TWI1</accession>